<proteinExistence type="predicted"/>
<gene>
    <name evidence="1" type="ORF">P4O66_003885</name>
</gene>
<reference evidence="1" key="1">
    <citation type="submission" date="2023-03" db="EMBL/GenBank/DDBJ databases">
        <title>Electrophorus voltai genome.</title>
        <authorList>
            <person name="Bian C."/>
        </authorList>
    </citation>
    <scope>NUCLEOTIDE SEQUENCE</scope>
    <source>
        <strain evidence="1">CB-2022</strain>
        <tissue evidence="1">Muscle</tissue>
    </source>
</reference>
<comment type="caution">
    <text evidence="1">The sequence shown here is derived from an EMBL/GenBank/DDBJ whole genome shotgun (WGS) entry which is preliminary data.</text>
</comment>
<keyword evidence="2" id="KW-1185">Reference proteome</keyword>
<sequence>MSYFSGNHKFACPQGKPPMSLGTLLMPTRGEHGPGAEAEDWYNDFQSSELDSVDFNYPTKWPSLILASLQGSSTGRNPLDDFGGPCIWSGVRRS</sequence>
<evidence type="ECO:0000313" key="2">
    <source>
        <dbReference type="Proteomes" id="UP001239994"/>
    </source>
</evidence>
<dbReference type="Proteomes" id="UP001239994">
    <property type="component" value="Unassembled WGS sequence"/>
</dbReference>
<dbReference type="EMBL" id="JAROKS010000004">
    <property type="protein sequence ID" value="KAK1803948.1"/>
    <property type="molecule type" value="Genomic_DNA"/>
</dbReference>
<dbReference type="AlphaFoldDB" id="A0AAD8ZTJ1"/>
<organism evidence="1 2">
    <name type="scientific">Electrophorus voltai</name>
    <dbReference type="NCBI Taxonomy" id="2609070"/>
    <lineage>
        <taxon>Eukaryota</taxon>
        <taxon>Metazoa</taxon>
        <taxon>Chordata</taxon>
        <taxon>Craniata</taxon>
        <taxon>Vertebrata</taxon>
        <taxon>Euteleostomi</taxon>
        <taxon>Actinopterygii</taxon>
        <taxon>Neopterygii</taxon>
        <taxon>Teleostei</taxon>
        <taxon>Ostariophysi</taxon>
        <taxon>Gymnotiformes</taxon>
        <taxon>Gymnotoidei</taxon>
        <taxon>Gymnotidae</taxon>
        <taxon>Electrophorus</taxon>
    </lineage>
</organism>
<accession>A0AAD8ZTJ1</accession>
<name>A0AAD8ZTJ1_9TELE</name>
<protein>
    <submittedName>
        <fullName evidence="1">Uncharacterized protein</fullName>
    </submittedName>
</protein>
<evidence type="ECO:0000313" key="1">
    <source>
        <dbReference type="EMBL" id="KAK1803948.1"/>
    </source>
</evidence>